<dbReference type="InterPro" id="IPR001466">
    <property type="entry name" value="Beta-lactam-related"/>
</dbReference>
<reference evidence="2 3" key="1">
    <citation type="submission" date="2018-11" db="EMBL/GenBank/DDBJ databases">
        <title>Genome sequence of Saitozyma podzolica DSM 27192.</title>
        <authorList>
            <person name="Aliyu H."/>
            <person name="Gorte O."/>
            <person name="Ochsenreither K."/>
        </authorList>
    </citation>
    <scope>NUCLEOTIDE SEQUENCE [LARGE SCALE GENOMIC DNA]</scope>
    <source>
        <strain evidence="2 3">DSM 27192</strain>
    </source>
</reference>
<dbReference type="PANTHER" id="PTHR43283:SF3">
    <property type="entry name" value="BETA-LACTAMASE FAMILY PROTEIN (AFU_ORTHOLOGUE AFUA_5G07500)"/>
    <property type="match status" value="1"/>
</dbReference>
<evidence type="ECO:0000313" key="3">
    <source>
        <dbReference type="Proteomes" id="UP000279259"/>
    </source>
</evidence>
<evidence type="ECO:0000313" key="2">
    <source>
        <dbReference type="EMBL" id="RSH90878.1"/>
    </source>
</evidence>
<dbReference type="Pfam" id="PF00144">
    <property type="entry name" value="Beta-lactamase"/>
    <property type="match status" value="1"/>
</dbReference>
<dbReference type="SUPFAM" id="SSF56601">
    <property type="entry name" value="beta-lactamase/transpeptidase-like"/>
    <property type="match status" value="1"/>
</dbReference>
<dbReference type="PANTHER" id="PTHR43283">
    <property type="entry name" value="BETA-LACTAMASE-RELATED"/>
    <property type="match status" value="1"/>
</dbReference>
<sequence>MSSPIISPSGARHIQTVLNAQAETLPGCFLTVVSPTEVLFNSASGKFDVLDASPDARKASTEDVMWFASTTKLITSVCYLQLVDRGVLSLDTRLTDLFPPLKAAASRILTGFDADGKPQFRANSEPITLAQMLNQSSGFGREFGPTVQAWKKVTDKGKGFVNSCKAENLIHTPITFEPGTHYEYGNSAEWLALMFPQLGGEDYEEYMQKNLCQPLGMKGTTFYPFGPEWDDRLMPLRFGAGAVADPSKIGEGIQGDGKITWEKLDNQLPLLTLPRSREEIEYPAGGGGIYSKTSDYALLLQHLLRHYLSLSDSSVPAPEHKLLSDKSVASLFAGSLPEAALGDMAEVLNMVRGFEGKEKLQKGEADWTTGMALYAPKDGRRREGWGRRAGSVGWGGAAGTEYWIDPVSGVAAVWTTQMLPGSGYKFLADAKKDAEKAIYEALEK</sequence>
<dbReference type="AlphaFoldDB" id="A0A427YIG9"/>
<dbReference type="OrthoDB" id="428260at2759"/>
<gene>
    <name evidence="2" type="ORF">EHS25_010054</name>
</gene>
<proteinExistence type="predicted"/>
<comment type="caution">
    <text evidence="2">The sequence shown here is derived from an EMBL/GenBank/DDBJ whole genome shotgun (WGS) entry which is preliminary data.</text>
</comment>
<protein>
    <recommendedName>
        <fullName evidence="1">Beta-lactamase-related domain-containing protein</fullName>
    </recommendedName>
</protein>
<name>A0A427YIG9_9TREE</name>
<dbReference type="Gene3D" id="3.40.710.10">
    <property type="entry name" value="DD-peptidase/beta-lactamase superfamily"/>
    <property type="match status" value="1"/>
</dbReference>
<organism evidence="2 3">
    <name type="scientific">Saitozyma podzolica</name>
    <dbReference type="NCBI Taxonomy" id="1890683"/>
    <lineage>
        <taxon>Eukaryota</taxon>
        <taxon>Fungi</taxon>
        <taxon>Dikarya</taxon>
        <taxon>Basidiomycota</taxon>
        <taxon>Agaricomycotina</taxon>
        <taxon>Tremellomycetes</taxon>
        <taxon>Tremellales</taxon>
        <taxon>Trimorphomycetaceae</taxon>
        <taxon>Saitozyma</taxon>
    </lineage>
</organism>
<dbReference type="Proteomes" id="UP000279259">
    <property type="component" value="Unassembled WGS sequence"/>
</dbReference>
<evidence type="ECO:0000259" key="1">
    <source>
        <dbReference type="Pfam" id="PF00144"/>
    </source>
</evidence>
<dbReference type="InterPro" id="IPR012338">
    <property type="entry name" value="Beta-lactam/transpept-like"/>
</dbReference>
<keyword evidence="3" id="KW-1185">Reference proteome</keyword>
<dbReference type="EMBL" id="RSCD01000009">
    <property type="protein sequence ID" value="RSH90878.1"/>
    <property type="molecule type" value="Genomic_DNA"/>
</dbReference>
<accession>A0A427YIG9</accession>
<feature type="domain" description="Beta-lactamase-related" evidence="1">
    <location>
        <begin position="25"/>
        <end position="422"/>
    </location>
</feature>
<dbReference type="InterPro" id="IPR050789">
    <property type="entry name" value="Diverse_Enzym_Activities"/>
</dbReference>